<sequence length="160" mass="17514">MIRALIIAASLSLAALPTAAMTADKRPAVQAALALYDGYRGNGNVTAADWELPVFSADLTRIIAAWMAKNEAGDVTELSDFGWFCECQDWDQQGFKVKPLSVKQNGDHATIRMRVRAGWGTSVEQNLVMVREDGRWLLDDMTTPSMPTGLRAALHEAMSD</sequence>
<dbReference type="InterPro" id="IPR024289">
    <property type="entry name" value="DUF3828"/>
</dbReference>
<keyword evidence="1" id="KW-0732">Signal</keyword>
<comment type="caution">
    <text evidence="3">The sequence shown here is derived from an EMBL/GenBank/DDBJ whole genome shotgun (WGS) entry which is preliminary data.</text>
</comment>
<keyword evidence="4" id="KW-1185">Reference proteome</keyword>
<evidence type="ECO:0000313" key="4">
    <source>
        <dbReference type="Proteomes" id="UP000284322"/>
    </source>
</evidence>
<feature type="chain" id="PRO_5019447196" evidence="1">
    <location>
        <begin position="23"/>
        <end position="160"/>
    </location>
</feature>
<evidence type="ECO:0000256" key="1">
    <source>
        <dbReference type="SAM" id="SignalP"/>
    </source>
</evidence>
<dbReference type="OrthoDB" id="7507076at2"/>
<dbReference type="Proteomes" id="UP000284322">
    <property type="component" value="Unassembled WGS sequence"/>
</dbReference>
<dbReference type="Pfam" id="PF12883">
    <property type="entry name" value="DUF3828"/>
    <property type="match status" value="1"/>
</dbReference>
<accession>A0A419QZV3</accession>
<dbReference type="EMBL" id="RAHJ01000019">
    <property type="protein sequence ID" value="RJX66743.1"/>
    <property type="molecule type" value="Genomic_DNA"/>
</dbReference>
<organism evidence="3 4">
    <name type="scientific">Tsuneonella suprasediminis</name>
    <dbReference type="NCBI Taxonomy" id="2306996"/>
    <lineage>
        <taxon>Bacteria</taxon>
        <taxon>Pseudomonadati</taxon>
        <taxon>Pseudomonadota</taxon>
        <taxon>Alphaproteobacteria</taxon>
        <taxon>Sphingomonadales</taxon>
        <taxon>Erythrobacteraceae</taxon>
        <taxon>Tsuneonella</taxon>
    </lineage>
</organism>
<protein>
    <submittedName>
        <fullName evidence="3">DUF3828 domain-containing protein</fullName>
    </submittedName>
</protein>
<evidence type="ECO:0000313" key="3">
    <source>
        <dbReference type="EMBL" id="RJX66743.1"/>
    </source>
</evidence>
<proteinExistence type="predicted"/>
<reference evidence="3 4" key="1">
    <citation type="submission" date="2018-09" db="EMBL/GenBank/DDBJ databases">
        <title>Altererythrobacter sp.Ery1 and Ery12, the genome sequencing of novel strains in genus Alterythrobacter.</title>
        <authorList>
            <person name="Cheng H."/>
            <person name="Wu Y.-H."/>
            <person name="Fang C."/>
            <person name="Xu X.-W."/>
        </authorList>
    </citation>
    <scope>NUCLEOTIDE SEQUENCE [LARGE SCALE GENOMIC DNA]</scope>
    <source>
        <strain evidence="3 4">Ery12</strain>
    </source>
</reference>
<dbReference type="RefSeq" id="WP_120109834.1">
    <property type="nucleotide sequence ID" value="NZ_RAHJ01000019.1"/>
</dbReference>
<feature type="signal peptide" evidence="1">
    <location>
        <begin position="1"/>
        <end position="22"/>
    </location>
</feature>
<name>A0A419QZV3_9SPHN</name>
<feature type="domain" description="DUF3828" evidence="2">
    <location>
        <begin position="53"/>
        <end position="141"/>
    </location>
</feature>
<gene>
    <name evidence="3" type="ORF">D6858_10175</name>
</gene>
<evidence type="ECO:0000259" key="2">
    <source>
        <dbReference type="Pfam" id="PF12883"/>
    </source>
</evidence>
<dbReference type="AlphaFoldDB" id="A0A419QZV3"/>